<dbReference type="AlphaFoldDB" id="A0A8S2SHU4"/>
<feature type="compositionally biased region" description="Basic and acidic residues" evidence="1">
    <location>
        <begin position="14"/>
        <end position="27"/>
    </location>
</feature>
<feature type="compositionally biased region" description="Polar residues" evidence="1">
    <location>
        <begin position="28"/>
        <end position="49"/>
    </location>
</feature>
<feature type="region of interest" description="Disordered" evidence="1">
    <location>
        <begin position="1"/>
        <end position="87"/>
    </location>
</feature>
<feature type="compositionally biased region" description="Polar residues" evidence="1">
    <location>
        <begin position="1"/>
        <end position="12"/>
    </location>
</feature>
<protein>
    <submittedName>
        <fullName evidence="2">Uncharacterized protein</fullName>
    </submittedName>
</protein>
<reference evidence="2" key="1">
    <citation type="submission" date="2021-02" db="EMBL/GenBank/DDBJ databases">
        <authorList>
            <person name="Nowell W R."/>
        </authorList>
    </citation>
    <scope>NUCLEOTIDE SEQUENCE</scope>
</reference>
<accession>A0A8S2SHU4</accession>
<evidence type="ECO:0000313" key="3">
    <source>
        <dbReference type="Proteomes" id="UP000681720"/>
    </source>
</evidence>
<feature type="non-terminal residue" evidence="2">
    <location>
        <position position="87"/>
    </location>
</feature>
<dbReference type="Proteomes" id="UP000681720">
    <property type="component" value="Unassembled WGS sequence"/>
</dbReference>
<proteinExistence type="predicted"/>
<gene>
    <name evidence="2" type="ORF">GIL414_LOCUS22859</name>
</gene>
<evidence type="ECO:0000313" key="2">
    <source>
        <dbReference type="EMBL" id="CAF4231418.1"/>
    </source>
</evidence>
<dbReference type="EMBL" id="CAJOBJ010023794">
    <property type="protein sequence ID" value="CAF4231418.1"/>
    <property type="molecule type" value="Genomic_DNA"/>
</dbReference>
<evidence type="ECO:0000256" key="1">
    <source>
        <dbReference type="SAM" id="MobiDB-lite"/>
    </source>
</evidence>
<feature type="compositionally biased region" description="Basic and acidic residues" evidence="1">
    <location>
        <begin position="69"/>
        <end position="87"/>
    </location>
</feature>
<name>A0A8S2SHU4_9BILA</name>
<sequence length="87" mass="9743">MSTSVKTSNIEGTTKVKELSSKKKEITNKQIRLSNVTIRSSPSLSSTAHQQHHSAPPLHNQQTKIGLDAIHENGEYLSKHEQQQQQQ</sequence>
<comment type="caution">
    <text evidence="2">The sequence shown here is derived from an EMBL/GenBank/DDBJ whole genome shotgun (WGS) entry which is preliminary data.</text>
</comment>
<organism evidence="2 3">
    <name type="scientific">Rotaria magnacalcarata</name>
    <dbReference type="NCBI Taxonomy" id="392030"/>
    <lineage>
        <taxon>Eukaryota</taxon>
        <taxon>Metazoa</taxon>
        <taxon>Spiralia</taxon>
        <taxon>Gnathifera</taxon>
        <taxon>Rotifera</taxon>
        <taxon>Eurotatoria</taxon>
        <taxon>Bdelloidea</taxon>
        <taxon>Philodinida</taxon>
        <taxon>Philodinidae</taxon>
        <taxon>Rotaria</taxon>
    </lineage>
</organism>